<keyword evidence="3" id="KW-1185">Reference proteome</keyword>
<evidence type="ECO:0008006" key="4">
    <source>
        <dbReference type="Google" id="ProtNLM"/>
    </source>
</evidence>
<dbReference type="PROSITE" id="PS51257">
    <property type="entry name" value="PROKAR_LIPOPROTEIN"/>
    <property type="match status" value="1"/>
</dbReference>
<feature type="region of interest" description="Disordered" evidence="1">
    <location>
        <begin position="26"/>
        <end position="142"/>
    </location>
</feature>
<evidence type="ECO:0000256" key="1">
    <source>
        <dbReference type="SAM" id="MobiDB-lite"/>
    </source>
</evidence>
<accession>A0ABX9JV37</accession>
<gene>
    <name evidence="2" type="ORF">ATI61_10955</name>
</gene>
<protein>
    <recommendedName>
        <fullName evidence="4">Lipoprotein</fullName>
    </recommendedName>
</protein>
<name>A0ABX9JV37_9BACT</name>
<dbReference type="EMBL" id="QUMU01000009">
    <property type="protein sequence ID" value="REG27720.1"/>
    <property type="molecule type" value="Genomic_DNA"/>
</dbReference>
<evidence type="ECO:0000313" key="2">
    <source>
        <dbReference type="EMBL" id="REG27720.1"/>
    </source>
</evidence>
<feature type="compositionally biased region" description="Acidic residues" evidence="1">
    <location>
        <begin position="44"/>
        <end position="54"/>
    </location>
</feature>
<sequence length="142" mass="14614">MAGQRTTRLMLAGLLAGSVALGAGCTRAEAEPRPQDLLQQQQQQDEDTTQDDVLNEPGTGGSVGPGDTGDTGDTGGTGTDEDFLDEPGTGGAGGTGQDDVRDEDEGVLQPGVNDEGLDHNEGQVDEDTVSPPNVRPQTQPRD</sequence>
<dbReference type="Proteomes" id="UP000256345">
    <property type="component" value="Unassembled WGS sequence"/>
</dbReference>
<evidence type="ECO:0000313" key="3">
    <source>
        <dbReference type="Proteomes" id="UP000256345"/>
    </source>
</evidence>
<reference evidence="2 3" key="1">
    <citation type="submission" date="2018-08" db="EMBL/GenBank/DDBJ databases">
        <title>Genomic Encyclopedia of Archaeal and Bacterial Type Strains, Phase II (KMG-II): from individual species to whole genera.</title>
        <authorList>
            <person name="Goeker M."/>
        </authorList>
    </citation>
    <scope>NUCLEOTIDE SEQUENCE [LARGE SCALE GENOMIC DNA]</scope>
    <source>
        <strain evidence="2 3">DSM 2261</strain>
    </source>
</reference>
<comment type="caution">
    <text evidence="2">The sequence shown here is derived from an EMBL/GenBank/DDBJ whole genome shotgun (WGS) entry which is preliminary data.</text>
</comment>
<proteinExistence type="predicted"/>
<organism evidence="2 3">
    <name type="scientific">Archangium gephyra</name>
    <dbReference type="NCBI Taxonomy" id="48"/>
    <lineage>
        <taxon>Bacteria</taxon>
        <taxon>Pseudomonadati</taxon>
        <taxon>Myxococcota</taxon>
        <taxon>Myxococcia</taxon>
        <taxon>Myxococcales</taxon>
        <taxon>Cystobacterineae</taxon>
        <taxon>Archangiaceae</taxon>
        <taxon>Archangium</taxon>
    </lineage>
</organism>
<feature type="compositionally biased region" description="Gly residues" evidence="1">
    <location>
        <begin position="58"/>
        <end position="78"/>
    </location>
</feature>